<reference evidence="3" key="1">
    <citation type="submission" date="2016-06" db="UniProtKB">
        <authorList>
            <consortium name="WormBaseParasite"/>
        </authorList>
    </citation>
    <scope>IDENTIFICATION</scope>
</reference>
<evidence type="ECO:0000313" key="2">
    <source>
        <dbReference type="Proteomes" id="UP000050794"/>
    </source>
</evidence>
<organism evidence="2 3">
    <name type="scientific">Toxocara canis</name>
    <name type="common">Canine roundworm</name>
    <dbReference type="NCBI Taxonomy" id="6265"/>
    <lineage>
        <taxon>Eukaryota</taxon>
        <taxon>Metazoa</taxon>
        <taxon>Ecdysozoa</taxon>
        <taxon>Nematoda</taxon>
        <taxon>Chromadorea</taxon>
        <taxon>Rhabditida</taxon>
        <taxon>Spirurina</taxon>
        <taxon>Ascaridomorpha</taxon>
        <taxon>Ascaridoidea</taxon>
        <taxon>Toxocaridae</taxon>
        <taxon>Toxocara</taxon>
    </lineage>
</organism>
<protein>
    <submittedName>
        <fullName evidence="1 3">Uncharacterized protein</fullName>
    </submittedName>
</protein>
<proteinExistence type="predicted"/>
<reference evidence="1 2" key="2">
    <citation type="submission" date="2018-11" db="EMBL/GenBank/DDBJ databases">
        <authorList>
            <consortium name="Pathogen Informatics"/>
        </authorList>
    </citation>
    <scope>NUCLEOTIDE SEQUENCE [LARGE SCALE GENOMIC DNA]</scope>
</reference>
<dbReference type="Proteomes" id="UP000050794">
    <property type="component" value="Unassembled WGS sequence"/>
</dbReference>
<dbReference type="EMBL" id="UYWY01002417">
    <property type="protein sequence ID" value="VDM28049.1"/>
    <property type="molecule type" value="Genomic_DNA"/>
</dbReference>
<sequence length="184" mass="20961">MEDHSVRLDQLCLAMARKEFKRDTAAVLTQRYGNFKDECFPRPSGGCNCNVKDSSGVQRVKSFNTDAECKVPIEGQFVTNRVDNLLETALKKQEVNEQIKQKFGNLKENCFPKPSGGCKCNEMDSNGNEVVRSYDSEADCNLPLPMSIAGNRKRYQTKRITKRVFRCSKNVLLNRCLWFSVFAK</sequence>
<accession>A0A183U1Q2</accession>
<evidence type="ECO:0000313" key="1">
    <source>
        <dbReference type="EMBL" id="VDM28049.1"/>
    </source>
</evidence>
<name>A0A183U1Q2_TOXCA</name>
<evidence type="ECO:0000313" key="3">
    <source>
        <dbReference type="WBParaSite" id="TCNE_0000242201-mRNA-1"/>
    </source>
</evidence>
<dbReference type="WBParaSite" id="TCNE_0000242201-mRNA-1">
    <property type="protein sequence ID" value="TCNE_0000242201-mRNA-1"/>
    <property type="gene ID" value="TCNE_0000242201"/>
</dbReference>
<gene>
    <name evidence="1" type="ORF">TCNE_LOCUS2422</name>
</gene>
<keyword evidence="2" id="KW-1185">Reference proteome</keyword>
<dbReference type="AlphaFoldDB" id="A0A183U1Q2"/>